<evidence type="ECO:0000256" key="1">
    <source>
        <dbReference type="SAM" id="MobiDB-lite"/>
    </source>
</evidence>
<feature type="region of interest" description="Disordered" evidence="1">
    <location>
        <begin position="236"/>
        <end position="312"/>
    </location>
</feature>
<feature type="compositionally biased region" description="Low complexity" evidence="1">
    <location>
        <begin position="109"/>
        <end position="147"/>
    </location>
</feature>
<reference evidence="3" key="1">
    <citation type="submission" date="2023-06" db="EMBL/GenBank/DDBJ databases">
        <title>Sysu t00039.</title>
        <authorList>
            <person name="Gao L."/>
            <person name="Fang B.-Z."/>
            <person name="Li W.-J."/>
        </authorList>
    </citation>
    <scope>NUCLEOTIDE SEQUENCE</scope>
    <source>
        <strain evidence="3">SYSU T00039</strain>
    </source>
</reference>
<keyword evidence="2" id="KW-0472">Membrane</keyword>
<organism evidence="3 4">
    <name type="scientific">Demequina lignilytica</name>
    <dbReference type="NCBI Taxonomy" id="3051663"/>
    <lineage>
        <taxon>Bacteria</taxon>
        <taxon>Bacillati</taxon>
        <taxon>Actinomycetota</taxon>
        <taxon>Actinomycetes</taxon>
        <taxon>Micrococcales</taxon>
        <taxon>Demequinaceae</taxon>
        <taxon>Demequina</taxon>
    </lineage>
</organism>
<name>A0AAW7MA10_9MICO</name>
<dbReference type="RefSeq" id="WP_301121714.1">
    <property type="nucleotide sequence ID" value="NZ_JAUHPX010000010.1"/>
</dbReference>
<evidence type="ECO:0008006" key="5">
    <source>
        <dbReference type="Google" id="ProtNLM"/>
    </source>
</evidence>
<feature type="region of interest" description="Disordered" evidence="1">
    <location>
        <begin position="104"/>
        <end position="147"/>
    </location>
</feature>
<dbReference type="AlphaFoldDB" id="A0AAW7MA10"/>
<keyword evidence="2" id="KW-0812">Transmembrane</keyword>
<evidence type="ECO:0000256" key="2">
    <source>
        <dbReference type="SAM" id="Phobius"/>
    </source>
</evidence>
<keyword evidence="4" id="KW-1185">Reference proteome</keyword>
<evidence type="ECO:0000313" key="3">
    <source>
        <dbReference type="EMBL" id="MDN4489180.1"/>
    </source>
</evidence>
<sequence>MTLRTTALIAGALGLLLFIGGLIADAVRPSDVGEPRATLDTSVVVLEPDILALSPEAQLTVEGSGEIAAYVGRTSDAEAWIATRDVTFVTGVPVWEELAVEARDAQPVESSASPSPSASASASASAEPTAGASPSASPSASPAPSEAPVADIWRQHWTATGTLEMPVAQVPVGNTLVIESVDGTPLEAVQLTIPRAIDDAWVAPLKWWGAILAVIGIIALGSLIFDIRAARGRGESWAAARRQASPARPGGRRHRREELAATGGIPVVAEGDVAEPAVHADGEDDADRGSEAPEPEAAAPDGDDDEDGEVTR</sequence>
<dbReference type="Proteomes" id="UP001172737">
    <property type="component" value="Unassembled WGS sequence"/>
</dbReference>
<proteinExistence type="predicted"/>
<feature type="transmembrane region" description="Helical" evidence="2">
    <location>
        <begin position="207"/>
        <end position="225"/>
    </location>
</feature>
<feature type="compositionally biased region" description="Acidic residues" evidence="1">
    <location>
        <begin position="301"/>
        <end position="312"/>
    </location>
</feature>
<protein>
    <recommendedName>
        <fullName evidence="5">Transmembrane protein</fullName>
    </recommendedName>
</protein>
<gene>
    <name evidence="3" type="ORF">QQX10_13480</name>
</gene>
<keyword evidence="2" id="KW-1133">Transmembrane helix</keyword>
<dbReference type="EMBL" id="JAUHPX010000010">
    <property type="protein sequence ID" value="MDN4489180.1"/>
    <property type="molecule type" value="Genomic_DNA"/>
</dbReference>
<comment type="caution">
    <text evidence="3">The sequence shown here is derived from an EMBL/GenBank/DDBJ whole genome shotgun (WGS) entry which is preliminary data.</text>
</comment>
<evidence type="ECO:0000313" key="4">
    <source>
        <dbReference type="Proteomes" id="UP001172737"/>
    </source>
</evidence>
<accession>A0AAW7MA10</accession>
<feature type="compositionally biased region" description="Low complexity" evidence="1">
    <location>
        <begin position="238"/>
        <end position="249"/>
    </location>
</feature>